<proteinExistence type="predicted"/>
<dbReference type="SUPFAM" id="SSF50729">
    <property type="entry name" value="PH domain-like"/>
    <property type="match status" value="1"/>
</dbReference>
<feature type="domain" description="Bacterial Pleckstrin homology" evidence="1">
    <location>
        <begin position="28"/>
        <end position="108"/>
    </location>
</feature>
<protein>
    <submittedName>
        <fullName evidence="2">PH domain-containing protein</fullName>
    </submittedName>
</protein>
<dbReference type="InterPro" id="IPR012544">
    <property type="entry name" value="PHb"/>
</dbReference>
<reference evidence="2" key="2">
    <citation type="journal article" date="2022" name="Microbiol. Resour. Announc.">
        <title>Metagenome Sequencing to Explore Phylogenomics of Terrestrial Cyanobacteria.</title>
        <authorList>
            <person name="Ward R.D."/>
            <person name="Stajich J.E."/>
            <person name="Johansen J.R."/>
            <person name="Huntemann M."/>
            <person name="Clum A."/>
            <person name="Foster B."/>
            <person name="Foster B."/>
            <person name="Roux S."/>
            <person name="Palaniappan K."/>
            <person name="Varghese N."/>
            <person name="Mukherjee S."/>
            <person name="Reddy T.B.K."/>
            <person name="Daum C."/>
            <person name="Copeland A."/>
            <person name="Chen I.A."/>
            <person name="Ivanova N.N."/>
            <person name="Kyrpides N.C."/>
            <person name="Shapiro N."/>
            <person name="Eloe-Fadrosh E.A."/>
            <person name="Pietrasiak N."/>
        </authorList>
    </citation>
    <scope>NUCLEOTIDE SEQUENCE</scope>
    <source>
        <strain evidence="2">UHER 2000/2452</strain>
    </source>
</reference>
<dbReference type="AlphaFoldDB" id="A0A951QFB5"/>
<sequence length="114" mass="13109">MLEAIRIRLTHFCCVWWAAPTTHNKNALQLEGLRKSSRKFLLEKETLLPVFKTVRDHLVFTSKRIIGANVQELSGKKVDYTSIPYSKIQTVSVESSDTLDRDCQLEIYSCCQFA</sequence>
<reference evidence="2" key="1">
    <citation type="submission" date="2021-05" db="EMBL/GenBank/DDBJ databases">
        <authorList>
            <person name="Pietrasiak N."/>
            <person name="Ward R."/>
            <person name="Stajich J.E."/>
            <person name="Kurbessoian T."/>
        </authorList>
    </citation>
    <scope>NUCLEOTIDE SEQUENCE</scope>
    <source>
        <strain evidence="2">UHER 2000/2452</strain>
    </source>
</reference>
<gene>
    <name evidence="2" type="ORF">KME15_23195</name>
</gene>
<organism evidence="2 3">
    <name type="scientific">Drouetiella hepatica Uher 2000/2452</name>
    <dbReference type="NCBI Taxonomy" id="904376"/>
    <lineage>
        <taxon>Bacteria</taxon>
        <taxon>Bacillati</taxon>
        <taxon>Cyanobacteriota</taxon>
        <taxon>Cyanophyceae</taxon>
        <taxon>Oculatellales</taxon>
        <taxon>Oculatellaceae</taxon>
        <taxon>Drouetiella</taxon>
    </lineage>
</organism>
<comment type="caution">
    <text evidence="2">The sequence shown here is derived from an EMBL/GenBank/DDBJ whole genome shotgun (WGS) entry which is preliminary data.</text>
</comment>
<evidence type="ECO:0000313" key="3">
    <source>
        <dbReference type="Proteomes" id="UP000757435"/>
    </source>
</evidence>
<dbReference type="EMBL" id="JAHHHD010000040">
    <property type="protein sequence ID" value="MBW4661586.1"/>
    <property type="molecule type" value="Genomic_DNA"/>
</dbReference>
<name>A0A951QFB5_9CYAN</name>
<accession>A0A951QFB5</accession>
<dbReference type="InterPro" id="IPR037063">
    <property type="entry name" value="PHb_sf"/>
</dbReference>
<dbReference type="Gene3D" id="2.30.29.50">
    <property type="entry name" value="Bacterial Pleckstrin homology domain"/>
    <property type="match status" value="1"/>
</dbReference>
<dbReference type="Pfam" id="PF08000">
    <property type="entry name" value="bPH_1"/>
    <property type="match status" value="1"/>
</dbReference>
<evidence type="ECO:0000259" key="1">
    <source>
        <dbReference type="Pfam" id="PF08000"/>
    </source>
</evidence>
<dbReference type="Proteomes" id="UP000757435">
    <property type="component" value="Unassembled WGS sequence"/>
</dbReference>
<evidence type="ECO:0000313" key="2">
    <source>
        <dbReference type="EMBL" id="MBW4661586.1"/>
    </source>
</evidence>
<dbReference type="PANTHER" id="PTHR35796">
    <property type="entry name" value="HYPOTHETICAL CYTOSOLIC PROTEIN"/>
    <property type="match status" value="1"/>
</dbReference>
<dbReference type="PANTHER" id="PTHR35796:SF3">
    <property type="entry name" value="BHLH DOMAIN-CONTAINING PROTEIN"/>
    <property type="match status" value="1"/>
</dbReference>